<accession>A0ACA9PZJ5</accession>
<feature type="non-terminal residue" evidence="1">
    <location>
        <position position="220"/>
    </location>
</feature>
<protein>
    <submittedName>
        <fullName evidence="1">15458_t:CDS:1</fullName>
    </submittedName>
</protein>
<evidence type="ECO:0000313" key="1">
    <source>
        <dbReference type="EMBL" id="CAG8728874.1"/>
    </source>
</evidence>
<dbReference type="EMBL" id="CAJVPW010032463">
    <property type="protein sequence ID" value="CAG8728874.1"/>
    <property type="molecule type" value="Genomic_DNA"/>
</dbReference>
<comment type="caution">
    <text evidence="1">The sequence shown here is derived from an EMBL/GenBank/DDBJ whole genome shotgun (WGS) entry which is preliminary data.</text>
</comment>
<proteinExistence type="predicted"/>
<feature type="non-terminal residue" evidence="1">
    <location>
        <position position="1"/>
    </location>
</feature>
<evidence type="ECO:0000313" key="2">
    <source>
        <dbReference type="Proteomes" id="UP000789366"/>
    </source>
</evidence>
<sequence length="220" mass="26222">NNKVRNVDKMEELCQQLERMSKRLTAITAQSEACSRLQSKTWNFRPTYRRKEETLEKAKKFKKSEKAHHEDPIHYMIIPPEDYYPEKLEGISELERNKGEIIYLPCLIDTPQGIRFNYSWPEPVRREEKQKESKSRRIKVPIRKEKNEDITYPDGTGGTGKENEKKALNWYKNTAEKRKPNNNNKEVEESFPESTDKFKIYENPWKDYSSQAEKDPEMDE</sequence>
<keyword evidence="2" id="KW-1185">Reference proteome</keyword>
<reference evidence="1" key="1">
    <citation type="submission" date="2021-06" db="EMBL/GenBank/DDBJ databases">
        <authorList>
            <person name="Kallberg Y."/>
            <person name="Tangrot J."/>
            <person name="Rosling A."/>
        </authorList>
    </citation>
    <scope>NUCLEOTIDE SEQUENCE</scope>
    <source>
        <strain evidence="1">28 12/20/2015</strain>
    </source>
</reference>
<name>A0ACA9PZJ5_9GLOM</name>
<dbReference type="Proteomes" id="UP000789366">
    <property type="component" value="Unassembled WGS sequence"/>
</dbReference>
<gene>
    <name evidence="1" type="ORF">SPELUC_LOCUS12963</name>
</gene>
<organism evidence="1 2">
    <name type="scientific">Cetraspora pellucida</name>
    <dbReference type="NCBI Taxonomy" id="1433469"/>
    <lineage>
        <taxon>Eukaryota</taxon>
        <taxon>Fungi</taxon>
        <taxon>Fungi incertae sedis</taxon>
        <taxon>Mucoromycota</taxon>
        <taxon>Glomeromycotina</taxon>
        <taxon>Glomeromycetes</taxon>
        <taxon>Diversisporales</taxon>
        <taxon>Gigasporaceae</taxon>
        <taxon>Cetraspora</taxon>
    </lineage>
</organism>